<dbReference type="AlphaFoldDB" id="A0A928Z752"/>
<accession>A0A928Z752</accession>
<dbReference type="EMBL" id="JADEXN010000063">
    <property type="protein sequence ID" value="MBE9040195.1"/>
    <property type="molecule type" value="Genomic_DNA"/>
</dbReference>
<comment type="caution">
    <text evidence="1">The sequence shown here is derived from an EMBL/GenBank/DDBJ whole genome shotgun (WGS) entry which is preliminary data.</text>
</comment>
<protein>
    <submittedName>
        <fullName evidence="1">Uncharacterized protein</fullName>
    </submittedName>
</protein>
<evidence type="ECO:0000313" key="2">
    <source>
        <dbReference type="Proteomes" id="UP000621799"/>
    </source>
</evidence>
<dbReference type="Proteomes" id="UP000621799">
    <property type="component" value="Unassembled WGS sequence"/>
</dbReference>
<keyword evidence="2" id="KW-1185">Reference proteome</keyword>
<name>A0A928Z752_9CYAN</name>
<sequence>MNEETKNWEDSIVAEVREIRETHARQFNYDLRAIVRDLMEKQRQREAEGVKFVTFLSPEEQSRNLSDASQSNLK</sequence>
<reference evidence="1" key="1">
    <citation type="submission" date="2020-10" db="EMBL/GenBank/DDBJ databases">
        <authorList>
            <person name="Castelo-Branco R."/>
            <person name="Eusebio N."/>
            <person name="Adriana R."/>
            <person name="Vieira A."/>
            <person name="Brugerolle De Fraissinette N."/>
            <person name="Rezende De Castro R."/>
            <person name="Schneider M.P."/>
            <person name="Vasconcelos V."/>
            <person name="Leao P.N."/>
        </authorList>
    </citation>
    <scope>NUCLEOTIDE SEQUENCE</scope>
    <source>
        <strain evidence="1">LEGE 11467</strain>
    </source>
</reference>
<organism evidence="1 2">
    <name type="scientific">Zarconia navalis LEGE 11467</name>
    <dbReference type="NCBI Taxonomy" id="1828826"/>
    <lineage>
        <taxon>Bacteria</taxon>
        <taxon>Bacillati</taxon>
        <taxon>Cyanobacteriota</taxon>
        <taxon>Cyanophyceae</taxon>
        <taxon>Oscillatoriophycideae</taxon>
        <taxon>Oscillatoriales</taxon>
        <taxon>Oscillatoriales incertae sedis</taxon>
        <taxon>Zarconia</taxon>
        <taxon>Zarconia navalis</taxon>
    </lineage>
</organism>
<gene>
    <name evidence="1" type="ORF">IQ235_05235</name>
</gene>
<proteinExistence type="predicted"/>
<dbReference type="RefSeq" id="WP_264320451.1">
    <property type="nucleotide sequence ID" value="NZ_JADEXN010000063.1"/>
</dbReference>
<evidence type="ECO:0000313" key="1">
    <source>
        <dbReference type="EMBL" id="MBE9040195.1"/>
    </source>
</evidence>